<feature type="region of interest" description="Disordered" evidence="1">
    <location>
        <begin position="14"/>
        <end position="55"/>
    </location>
</feature>
<reference evidence="2" key="1">
    <citation type="submission" date="2014-09" db="EMBL/GenBank/DDBJ databases">
        <authorList>
            <person name="Magalhaes I.L.F."/>
            <person name="Oliveira U."/>
            <person name="Santos F.R."/>
            <person name="Vidigal T.H.D.A."/>
            <person name="Brescovit A.D."/>
            <person name="Santos A.J."/>
        </authorList>
    </citation>
    <scope>NUCLEOTIDE SEQUENCE</scope>
    <source>
        <tissue evidence="2">Shoot tissue taken approximately 20 cm above the soil surface</tissue>
    </source>
</reference>
<feature type="compositionally biased region" description="Low complexity" evidence="1">
    <location>
        <begin position="28"/>
        <end position="45"/>
    </location>
</feature>
<evidence type="ECO:0000256" key="1">
    <source>
        <dbReference type="SAM" id="MobiDB-lite"/>
    </source>
</evidence>
<proteinExistence type="predicted"/>
<organism evidence="2">
    <name type="scientific">Arundo donax</name>
    <name type="common">Giant reed</name>
    <name type="synonym">Donax arundinaceus</name>
    <dbReference type="NCBI Taxonomy" id="35708"/>
    <lineage>
        <taxon>Eukaryota</taxon>
        <taxon>Viridiplantae</taxon>
        <taxon>Streptophyta</taxon>
        <taxon>Embryophyta</taxon>
        <taxon>Tracheophyta</taxon>
        <taxon>Spermatophyta</taxon>
        <taxon>Magnoliopsida</taxon>
        <taxon>Liliopsida</taxon>
        <taxon>Poales</taxon>
        <taxon>Poaceae</taxon>
        <taxon>PACMAD clade</taxon>
        <taxon>Arundinoideae</taxon>
        <taxon>Arundineae</taxon>
        <taxon>Arundo</taxon>
    </lineage>
</organism>
<dbReference type="EMBL" id="GBRH01191378">
    <property type="protein sequence ID" value="JAE06518.1"/>
    <property type="molecule type" value="Transcribed_RNA"/>
</dbReference>
<evidence type="ECO:0000313" key="2">
    <source>
        <dbReference type="EMBL" id="JAE06518.1"/>
    </source>
</evidence>
<dbReference type="AlphaFoldDB" id="A0A0A9FE37"/>
<name>A0A0A9FE37_ARUDO</name>
<protein>
    <submittedName>
        <fullName evidence="2">Uncharacterized protein</fullName>
    </submittedName>
</protein>
<sequence>MLLVAVSHQLNTWTAPEHHHACSRTSVASSETEPASSDASASASSMFKTSVASSK</sequence>
<reference evidence="2" key="2">
    <citation type="journal article" date="2015" name="Data Brief">
        <title>Shoot transcriptome of the giant reed, Arundo donax.</title>
        <authorList>
            <person name="Barrero R.A."/>
            <person name="Guerrero F.D."/>
            <person name="Moolhuijzen P."/>
            <person name="Goolsby J.A."/>
            <person name="Tidwell J."/>
            <person name="Bellgard S.E."/>
            <person name="Bellgard M.I."/>
        </authorList>
    </citation>
    <scope>NUCLEOTIDE SEQUENCE</scope>
    <source>
        <tissue evidence="2">Shoot tissue taken approximately 20 cm above the soil surface</tissue>
    </source>
</reference>
<accession>A0A0A9FE37</accession>
<feature type="compositionally biased region" description="Polar residues" evidence="1">
    <location>
        <begin position="46"/>
        <end position="55"/>
    </location>
</feature>